<dbReference type="GO" id="GO:0005524">
    <property type="term" value="F:ATP binding"/>
    <property type="evidence" value="ECO:0007669"/>
    <property type="project" value="UniProtKB-UniRule"/>
</dbReference>
<comment type="domain">
    <text evidence="11">The middle region has homology to RecA with ATPase motifs including the RadA KNRFG motif, while the C-terminus is homologous to Lon protease.</text>
</comment>
<dbReference type="GO" id="GO:0006508">
    <property type="term" value="P:proteolysis"/>
    <property type="evidence" value="ECO:0007669"/>
    <property type="project" value="UniProtKB-KW"/>
</dbReference>
<dbReference type="InterPro" id="IPR027417">
    <property type="entry name" value="P-loop_NTPase"/>
</dbReference>
<keyword evidence="6 13" id="KW-0862">Zinc</keyword>
<dbReference type="InterPro" id="IPR003593">
    <property type="entry name" value="AAA+_ATPase"/>
</dbReference>
<evidence type="ECO:0000313" key="15">
    <source>
        <dbReference type="EMBL" id="SQI99926.1"/>
    </source>
</evidence>
<dbReference type="EMBL" id="LS483487">
    <property type="protein sequence ID" value="SQI99926.1"/>
    <property type="molecule type" value="Genomic_DNA"/>
</dbReference>
<evidence type="ECO:0000256" key="11">
    <source>
        <dbReference type="HAMAP-Rule" id="MF_01498"/>
    </source>
</evidence>
<accession>A0AAX2J737</accession>
<dbReference type="InterPro" id="IPR014721">
    <property type="entry name" value="Ribsml_uS5_D2-typ_fold_subgr"/>
</dbReference>
<evidence type="ECO:0000256" key="5">
    <source>
        <dbReference type="ARBA" id="ARBA00022801"/>
    </source>
</evidence>
<keyword evidence="10 11" id="KW-0234">DNA repair</keyword>
<reference evidence="15 16" key="1">
    <citation type="submission" date="2018-06" db="EMBL/GenBank/DDBJ databases">
        <authorList>
            <consortium name="Pathogen Informatics"/>
            <person name="Doyle S."/>
        </authorList>
    </citation>
    <scope>NUCLEOTIDE SEQUENCE [LARGE SCALE GENOMIC DNA]</scope>
    <source>
        <strain evidence="15 16">NCTC12112</strain>
    </source>
</reference>
<keyword evidence="4 13" id="KW-0863">Zinc-finger</keyword>
<dbReference type="PROSITE" id="PS50162">
    <property type="entry name" value="RECA_2"/>
    <property type="match status" value="1"/>
</dbReference>
<keyword evidence="1 11" id="KW-0479">Metal-binding</keyword>
<dbReference type="InterPro" id="IPR020568">
    <property type="entry name" value="Ribosomal_Su5_D2-typ_SF"/>
</dbReference>
<feature type="binding site" evidence="11">
    <location>
        <begin position="99"/>
        <end position="106"/>
    </location>
    <ligand>
        <name>ATP</name>
        <dbReference type="ChEBI" id="CHEBI:30616"/>
    </ligand>
</feature>
<dbReference type="FunFam" id="3.40.50.300:FF:000050">
    <property type="entry name" value="DNA repair protein RadA"/>
    <property type="match status" value="1"/>
</dbReference>
<dbReference type="GO" id="GO:0003684">
    <property type="term" value="F:damaged DNA binding"/>
    <property type="evidence" value="ECO:0007669"/>
    <property type="project" value="InterPro"/>
</dbReference>
<keyword evidence="8 11" id="KW-0346">Stress response</keyword>
<evidence type="ECO:0000256" key="10">
    <source>
        <dbReference type="ARBA" id="ARBA00023204"/>
    </source>
</evidence>
<dbReference type="PANTHER" id="PTHR32472:SF10">
    <property type="entry name" value="DNA REPAIR PROTEIN RADA-LIKE PROTEIN"/>
    <property type="match status" value="1"/>
</dbReference>
<dbReference type="Pfam" id="PF06745">
    <property type="entry name" value="ATPase"/>
    <property type="match status" value="1"/>
</dbReference>
<dbReference type="InterPro" id="IPR020588">
    <property type="entry name" value="RecA_ATP-bd"/>
</dbReference>
<keyword evidence="3 11" id="KW-0227">DNA damage</keyword>
<sequence length="463" mass="51915">MAKNKSFYVCGECGYKSSKWMGKCPQCNEWGTFEEEIEITSAGAPVVSSAVSVKETAEKVYSFSDIKMEDMYRYKTGVEEFDRVLGGGLLQGEVVLVTGNPGIGKSTLLLQVADKYTSYGTVIYISGEESPSQVKNRGERLKINAKDLFLMAETDVSSIYEYLIAKKPKVVIVDSIQTLYNSSLDSIPGTPTQIRECTLKIIELAKKYNISFFIVGHITKDGKVAGPKMLEHMVDAVFNFEGEEGLFYRILRSTKNRFGSTNELAVFSMEEDGMKEIKNSSEYFLSERDEKNAGSMVVPVLEGTKVFLLEIQTLLTESSVGIPKRIVQGFDRNRIQILTAIAEKKMHMSLAMKDMFVNIPGGLNIEDPAADLAVLISLLSVYRGVEISQKIAAIGELGLRGEIRKVFFIEKRLKELEKLGFKGVYIPEANRKEIEKNSNKYKLKLIYLKNLEELLERMNKDGQ</sequence>
<comment type="function">
    <text evidence="11">Plays a role in repairing double-strand DNA breaks, probably involving stabilizing or processing branched DNA or blocked replication forks.</text>
</comment>
<keyword evidence="2 11" id="KW-0547">Nucleotide-binding</keyword>
<protein>
    <recommendedName>
        <fullName evidence="11 12">DNA repair protein RadA</fullName>
    </recommendedName>
</protein>
<keyword evidence="7 11" id="KW-0067">ATP-binding</keyword>
<dbReference type="InterPro" id="IPR008269">
    <property type="entry name" value="Lon_proteolytic"/>
</dbReference>
<dbReference type="GO" id="GO:0000725">
    <property type="term" value="P:recombinational repair"/>
    <property type="evidence" value="ECO:0007669"/>
    <property type="project" value="UniProtKB-UniRule"/>
</dbReference>
<dbReference type="SUPFAM" id="SSF52540">
    <property type="entry name" value="P-loop containing nucleoside triphosphate hydrolases"/>
    <property type="match status" value="1"/>
</dbReference>
<dbReference type="NCBIfam" id="TIGR00416">
    <property type="entry name" value="sms"/>
    <property type="match status" value="1"/>
</dbReference>
<feature type="short sequence motif" description="RadA KNRFG motif" evidence="11">
    <location>
        <begin position="255"/>
        <end position="259"/>
    </location>
</feature>
<evidence type="ECO:0000256" key="4">
    <source>
        <dbReference type="ARBA" id="ARBA00022771"/>
    </source>
</evidence>
<dbReference type="InterPro" id="IPR014774">
    <property type="entry name" value="KaiC-like_dom"/>
</dbReference>
<dbReference type="InterPro" id="IPR004504">
    <property type="entry name" value="DNA_repair_RadA"/>
</dbReference>
<organism evidence="15 16">
    <name type="scientific">Fusobacterium ulcerans</name>
    <dbReference type="NCBI Taxonomy" id="861"/>
    <lineage>
        <taxon>Bacteria</taxon>
        <taxon>Fusobacteriati</taxon>
        <taxon>Fusobacteriota</taxon>
        <taxon>Fusobacteriia</taxon>
        <taxon>Fusobacteriales</taxon>
        <taxon>Fusobacteriaceae</taxon>
        <taxon>Fusobacterium</taxon>
    </lineage>
</organism>
<dbReference type="InterPro" id="IPR041166">
    <property type="entry name" value="Rubredoxin_2"/>
</dbReference>
<dbReference type="Gene3D" id="3.40.50.300">
    <property type="entry name" value="P-loop containing nucleotide triphosphate hydrolases"/>
    <property type="match status" value="1"/>
</dbReference>
<dbReference type="SUPFAM" id="SSF54211">
    <property type="entry name" value="Ribosomal protein S5 domain 2-like"/>
    <property type="match status" value="1"/>
</dbReference>
<dbReference type="Pfam" id="PF05362">
    <property type="entry name" value="Lon_C"/>
    <property type="match status" value="1"/>
</dbReference>
<dbReference type="SMART" id="SM00382">
    <property type="entry name" value="AAA"/>
    <property type="match status" value="1"/>
</dbReference>
<dbReference type="Gene3D" id="3.30.230.10">
    <property type="match status" value="1"/>
</dbReference>
<evidence type="ECO:0000256" key="3">
    <source>
        <dbReference type="ARBA" id="ARBA00022763"/>
    </source>
</evidence>
<keyword evidence="9 11" id="KW-0238">DNA-binding</keyword>
<name>A0AAX2J737_9FUSO</name>
<dbReference type="HAMAP" id="MF_01498">
    <property type="entry name" value="RadA_bact"/>
    <property type="match status" value="1"/>
</dbReference>
<evidence type="ECO:0000256" key="2">
    <source>
        <dbReference type="ARBA" id="ARBA00022741"/>
    </source>
</evidence>
<keyword evidence="5 15" id="KW-0378">Hydrolase</keyword>
<dbReference type="Proteomes" id="UP000249008">
    <property type="component" value="Chromosome 1"/>
</dbReference>
<evidence type="ECO:0000313" key="16">
    <source>
        <dbReference type="Proteomes" id="UP000249008"/>
    </source>
</evidence>
<evidence type="ECO:0000259" key="14">
    <source>
        <dbReference type="PROSITE" id="PS50162"/>
    </source>
</evidence>
<evidence type="ECO:0000256" key="9">
    <source>
        <dbReference type="ARBA" id="ARBA00023125"/>
    </source>
</evidence>
<dbReference type="PRINTS" id="PR01874">
    <property type="entry name" value="DNAREPAIRADA"/>
</dbReference>
<dbReference type="AlphaFoldDB" id="A0AAX2J737"/>
<feature type="region of interest" description="Lon-protease-like" evidence="11">
    <location>
        <begin position="354"/>
        <end position="463"/>
    </location>
</feature>
<evidence type="ECO:0000256" key="7">
    <source>
        <dbReference type="ARBA" id="ARBA00022840"/>
    </source>
</evidence>
<dbReference type="PANTHER" id="PTHR32472">
    <property type="entry name" value="DNA REPAIR PROTEIN RADA"/>
    <property type="match status" value="1"/>
</dbReference>
<gene>
    <name evidence="15" type="primary">lon</name>
    <name evidence="11" type="synonym">radA</name>
    <name evidence="15" type="ORF">NCTC12112_00305</name>
</gene>
<evidence type="ECO:0000256" key="8">
    <source>
        <dbReference type="ARBA" id="ARBA00023016"/>
    </source>
</evidence>
<dbReference type="Pfam" id="PF18073">
    <property type="entry name" value="Zn_ribbon_LapB"/>
    <property type="match status" value="1"/>
</dbReference>
<dbReference type="GO" id="GO:0004176">
    <property type="term" value="F:ATP-dependent peptidase activity"/>
    <property type="evidence" value="ECO:0007669"/>
    <property type="project" value="InterPro"/>
</dbReference>
<keyword evidence="15" id="KW-0645">Protease</keyword>
<evidence type="ECO:0000256" key="12">
    <source>
        <dbReference type="NCBIfam" id="TIGR00416"/>
    </source>
</evidence>
<comment type="function">
    <text evidence="13">DNA-dependent ATPase involved in processing of recombination intermediates, plays a role in repairing DNA breaks. Stimulates the branch migration of RecA-mediated strand transfer reactions, allowing the 3' invading strand to extend heteroduplex DNA faster. Binds ssDNA in the presence of ADP but not other nucleotides, has ATPase activity that is stimulated by ssDNA and various branched DNA structures, but inhibited by SSB. Does not have RecA's homology-searching function.</text>
</comment>
<evidence type="ECO:0000256" key="6">
    <source>
        <dbReference type="ARBA" id="ARBA00022833"/>
    </source>
</evidence>
<dbReference type="GO" id="GO:0008270">
    <property type="term" value="F:zinc ion binding"/>
    <property type="evidence" value="ECO:0007669"/>
    <property type="project" value="UniProtKB-KW"/>
</dbReference>
<dbReference type="GO" id="GO:0140664">
    <property type="term" value="F:ATP-dependent DNA damage sensor activity"/>
    <property type="evidence" value="ECO:0007669"/>
    <property type="project" value="InterPro"/>
</dbReference>
<evidence type="ECO:0000256" key="13">
    <source>
        <dbReference type="RuleBase" id="RU003555"/>
    </source>
</evidence>
<proteinExistence type="inferred from homology"/>
<feature type="domain" description="RecA family profile 1" evidence="14">
    <location>
        <begin position="70"/>
        <end position="218"/>
    </location>
</feature>
<dbReference type="CDD" id="cd01121">
    <property type="entry name" value="RadA_SMS_N"/>
    <property type="match status" value="1"/>
</dbReference>
<dbReference type="GO" id="GO:0005829">
    <property type="term" value="C:cytosol"/>
    <property type="evidence" value="ECO:0007669"/>
    <property type="project" value="TreeGrafter"/>
</dbReference>
<dbReference type="GO" id="GO:0004252">
    <property type="term" value="F:serine-type endopeptidase activity"/>
    <property type="evidence" value="ECO:0007669"/>
    <property type="project" value="InterPro"/>
</dbReference>
<evidence type="ECO:0000256" key="1">
    <source>
        <dbReference type="ARBA" id="ARBA00022723"/>
    </source>
</evidence>
<dbReference type="KEGG" id="ful:C4N20_08770"/>
<comment type="similarity">
    <text evidence="11 13">Belongs to the RecA family. RadA subfamily.</text>
</comment>